<reference evidence="2 3" key="1">
    <citation type="submission" date="2016-03" db="EMBL/GenBank/DDBJ databases">
        <authorList>
            <person name="Ploux O."/>
        </authorList>
    </citation>
    <scope>NUCLEOTIDE SEQUENCE [LARGE SCALE GENOMIC DNA]</scope>
    <source>
        <strain evidence="2 3">UAMH 11012</strain>
    </source>
</reference>
<proteinExistence type="predicted"/>
<feature type="transmembrane region" description="Helical" evidence="1">
    <location>
        <begin position="114"/>
        <end position="132"/>
    </location>
</feature>
<accession>A0A1L7XV35</accession>
<keyword evidence="1" id="KW-0472">Membrane</keyword>
<evidence type="ECO:0000313" key="2">
    <source>
        <dbReference type="EMBL" id="CZR68867.1"/>
    </source>
</evidence>
<dbReference type="AlphaFoldDB" id="A0A1L7XV35"/>
<sequence>MAFPNRLLTPPTWRLVGLGLTTTIFALGALAIVSPAVGAESLGVIPTTLEGREVAGKGMIFLGVRDLAAAGALYWYYFEGKQKEMGVLTLAWTLVCVVDTWVATQGPKGWDSGIWTLCGGAAAVTFVGLGLVQS</sequence>
<keyword evidence="1" id="KW-0812">Transmembrane</keyword>
<keyword evidence="3" id="KW-1185">Reference proteome</keyword>
<keyword evidence="1" id="KW-1133">Transmembrane helix</keyword>
<organism evidence="2 3">
    <name type="scientific">Phialocephala subalpina</name>
    <dbReference type="NCBI Taxonomy" id="576137"/>
    <lineage>
        <taxon>Eukaryota</taxon>
        <taxon>Fungi</taxon>
        <taxon>Dikarya</taxon>
        <taxon>Ascomycota</taxon>
        <taxon>Pezizomycotina</taxon>
        <taxon>Leotiomycetes</taxon>
        <taxon>Helotiales</taxon>
        <taxon>Mollisiaceae</taxon>
        <taxon>Phialocephala</taxon>
        <taxon>Phialocephala fortinii species complex</taxon>
    </lineage>
</organism>
<dbReference type="Proteomes" id="UP000184330">
    <property type="component" value="Unassembled WGS sequence"/>
</dbReference>
<dbReference type="OrthoDB" id="4157173at2759"/>
<evidence type="ECO:0000256" key="1">
    <source>
        <dbReference type="SAM" id="Phobius"/>
    </source>
</evidence>
<feature type="transmembrane region" description="Helical" evidence="1">
    <location>
        <begin position="85"/>
        <end position="102"/>
    </location>
</feature>
<dbReference type="Pfam" id="PF14087">
    <property type="entry name" value="DUF4267"/>
    <property type="match status" value="1"/>
</dbReference>
<dbReference type="EMBL" id="FJOG01000060">
    <property type="protein sequence ID" value="CZR68867.1"/>
    <property type="molecule type" value="Genomic_DNA"/>
</dbReference>
<dbReference type="STRING" id="576137.A0A1L7XV35"/>
<evidence type="ECO:0000313" key="3">
    <source>
        <dbReference type="Proteomes" id="UP000184330"/>
    </source>
</evidence>
<evidence type="ECO:0008006" key="4">
    <source>
        <dbReference type="Google" id="ProtNLM"/>
    </source>
</evidence>
<dbReference type="InterPro" id="IPR025363">
    <property type="entry name" value="DUF4267"/>
</dbReference>
<feature type="transmembrane region" description="Helical" evidence="1">
    <location>
        <begin position="54"/>
        <end position="78"/>
    </location>
</feature>
<name>A0A1L7XV35_9HELO</name>
<gene>
    <name evidence="2" type="ORF">PAC_18767</name>
</gene>
<protein>
    <recommendedName>
        <fullName evidence="4">Integral membrane protein</fullName>
    </recommendedName>
</protein>